<dbReference type="RefSeq" id="WP_189974416.1">
    <property type="nucleotide sequence ID" value="NZ_BMVL01000029.1"/>
</dbReference>
<sequence length="283" mass="31050">MRTSSRAGIRICPARAPARMTLPDLALLLDAPVDALRGERPAEHIWHVAVRNHPGDRILSDAEWGEVAVAMVAAAGIAGHGDEQACRWIAVRHAPDHIHLLATLARQDGRHPRLRGDILAMHAAARAFEARWGLTEMSPLDRTARRRPVTGEAEKAARRGLAETAREPLQRTVRRAAAWPTTMPISWSGSVTSGWACASAVAMTVCWWGTRWRCPAIVRTAACARCGSRVRSWRTTCPWRGSASVSPRTSPRPGRRWPRRVSVRLSRTGCGRRSAVIAAAHPL</sequence>
<reference evidence="1 2" key="1">
    <citation type="submission" date="2021-03" db="EMBL/GenBank/DDBJ databases">
        <title>Genomic Encyclopedia of Type Strains, Phase IV (KMG-IV): sequencing the most valuable type-strain genomes for metagenomic binning, comparative biology and taxonomic classification.</title>
        <authorList>
            <person name="Goeker M."/>
        </authorList>
    </citation>
    <scope>NUCLEOTIDE SEQUENCE [LARGE SCALE GENOMIC DNA]</scope>
    <source>
        <strain evidence="1 2">DSM 40526</strain>
    </source>
</reference>
<evidence type="ECO:0000313" key="2">
    <source>
        <dbReference type="Proteomes" id="UP001519310"/>
    </source>
</evidence>
<accession>A0ABS4KW53</accession>
<gene>
    <name evidence="1" type="ORF">J2Z77_000009</name>
</gene>
<evidence type="ECO:0000313" key="1">
    <source>
        <dbReference type="EMBL" id="MBP2034225.1"/>
    </source>
</evidence>
<comment type="caution">
    <text evidence="1">The sequence shown here is derived from an EMBL/GenBank/DDBJ whole genome shotgun (WGS) entry which is preliminary data.</text>
</comment>
<organism evidence="1 2">
    <name type="scientific">Streptomyces avidinii</name>
    <dbReference type="NCBI Taxonomy" id="1895"/>
    <lineage>
        <taxon>Bacteria</taxon>
        <taxon>Bacillati</taxon>
        <taxon>Actinomycetota</taxon>
        <taxon>Actinomycetes</taxon>
        <taxon>Kitasatosporales</taxon>
        <taxon>Streptomycetaceae</taxon>
        <taxon>Streptomyces</taxon>
    </lineage>
</organism>
<dbReference type="EMBL" id="JAGGLQ010000001">
    <property type="protein sequence ID" value="MBP2034225.1"/>
    <property type="molecule type" value="Genomic_DNA"/>
</dbReference>
<proteinExistence type="predicted"/>
<dbReference type="Proteomes" id="UP001519310">
    <property type="component" value="Unassembled WGS sequence"/>
</dbReference>
<protein>
    <recommendedName>
        <fullName evidence="3">Relaxase/mobilization nuclease-like protein</fullName>
    </recommendedName>
</protein>
<evidence type="ECO:0008006" key="3">
    <source>
        <dbReference type="Google" id="ProtNLM"/>
    </source>
</evidence>
<keyword evidence="2" id="KW-1185">Reference proteome</keyword>
<name>A0ABS4KW53_STRAV</name>